<keyword evidence="5 7" id="KW-1133">Transmembrane helix</keyword>
<dbReference type="PANTHER" id="PTHR31376">
    <property type="entry name" value="OS09G0467300 PROTEIN-RELATED"/>
    <property type="match status" value="1"/>
</dbReference>
<protein>
    <recommendedName>
        <fullName evidence="7">Probable purine permease</fullName>
    </recommendedName>
</protein>
<comment type="similarity">
    <text evidence="2 7">Belongs to the purine permeases (TC 2.A.7.14) family.</text>
</comment>
<dbReference type="PANTHER" id="PTHR31376:SF106">
    <property type="entry name" value="PURINE PERMEASE-RELATED"/>
    <property type="match status" value="1"/>
</dbReference>
<name>A0AAV8T3N4_9ROSI</name>
<dbReference type="Proteomes" id="UP001159364">
    <property type="component" value="Linkage Group LG06"/>
</dbReference>
<accession>A0AAV8T3N4</accession>
<feature type="transmembrane region" description="Helical" evidence="7">
    <location>
        <begin position="244"/>
        <end position="262"/>
    </location>
</feature>
<dbReference type="InterPro" id="IPR030182">
    <property type="entry name" value="PUP_plant"/>
</dbReference>
<organism evidence="8 9">
    <name type="scientific">Erythroxylum novogranatense</name>
    <dbReference type="NCBI Taxonomy" id="1862640"/>
    <lineage>
        <taxon>Eukaryota</taxon>
        <taxon>Viridiplantae</taxon>
        <taxon>Streptophyta</taxon>
        <taxon>Embryophyta</taxon>
        <taxon>Tracheophyta</taxon>
        <taxon>Spermatophyta</taxon>
        <taxon>Magnoliopsida</taxon>
        <taxon>eudicotyledons</taxon>
        <taxon>Gunneridae</taxon>
        <taxon>Pentapetalae</taxon>
        <taxon>rosids</taxon>
        <taxon>fabids</taxon>
        <taxon>Malpighiales</taxon>
        <taxon>Erythroxylaceae</taxon>
        <taxon>Erythroxylum</taxon>
    </lineage>
</organism>
<sequence>MGETEEVELQVTIGNADKAANPKITEETNGSGLPQNQRYSRWIRVFLYALLLLTGQSVAMLLGRLYFEKGGDSKWLSALSQVVGFPILIPYYFIAKPKDPPNPDDILPKPPSTLTLLAVYVTIGLITSAICFLYSIGTQYLPVSTYSLLCPSQLAFNCFFSYFLNSQKFTPPIINSLLLLTISSVLLAFNKESANPTNVSKAKYAVGFICTIIASAGYGLMLSVTQFCFNKIIKRTSFNVVMDMVIYPQTVAVSVAVIGLFASGEWNNLIGEMGEYQLGKVAYVMNIVWTVISWQISSIGCVGLIFEVSSLFSNAVSVLGTPIVPILAVFFLNEKMDGVKGVSMVLAVWGFISYAYQQYMDDREERAQKSLLNEVSQRID</sequence>
<proteinExistence type="inferred from homology"/>
<dbReference type="EMBL" id="JAIWQS010000006">
    <property type="protein sequence ID" value="KAJ8761282.1"/>
    <property type="molecule type" value="Genomic_DNA"/>
</dbReference>
<evidence type="ECO:0000256" key="7">
    <source>
        <dbReference type="RuleBase" id="RU368015"/>
    </source>
</evidence>
<feature type="transmembrane region" description="Helical" evidence="7">
    <location>
        <begin position="75"/>
        <end position="94"/>
    </location>
</feature>
<dbReference type="AlphaFoldDB" id="A0AAV8T3N4"/>
<feature type="transmembrane region" description="Helical" evidence="7">
    <location>
        <begin position="312"/>
        <end position="332"/>
    </location>
</feature>
<dbReference type="InterPro" id="IPR037185">
    <property type="entry name" value="EmrE-like"/>
</dbReference>
<keyword evidence="9" id="KW-1185">Reference proteome</keyword>
<feature type="transmembrane region" description="Helical" evidence="7">
    <location>
        <begin position="143"/>
        <end position="163"/>
    </location>
</feature>
<gene>
    <name evidence="8" type="ORF">K2173_001338</name>
</gene>
<dbReference type="GO" id="GO:0005345">
    <property type="term" value="F:purine nucleobase transmembrane transporter activity"/>
    <property type="evidence" value="ECO:0007669"/>
    <property type="project" value="UniProtKB-UniRule"/>
</dbReference>
<evidence type="ECO:0000256" key="3">
    <source>
        <dbReference type="ARBA" id="ARBA00022448"/>
    </source>
</evidence>
<evidence type="ECO:0000313" key="9">
    <source>
        <dbReference type="Proteomes" id="UP001159364"/>
    </source>
</evidence>
<comment type="subcellular location">
    <subcellularLocation>
        <location evidence="1 7">Membrane</location>
        <topology evidence="1 7">Multi-pass membrane protein</topology>
    </subcellularLocation>
</comment>
<keyword evidence="3 7" id="KW-0813">Transport</keyword>
<feature type="transmembrane region" description="Helical" evidence="7">
    <location>
        <begin position="339"/>
        <end position="356"/>
    </location>
</feature>
<evidence type="ECO:0000256" key="1">
    <source>
        <dbReference type="ARBA" id="ARBA00004141"/>
    </source>
</evidence>
<evidence type="ECO:0000256" key="5">
    <source>
        <dbReference type="ARBA" id="ARBA00022989"/>
    </source>
</evidence>
<feature type="transmembrane region" description="Helical" evidence="7">
    <location>
        <begin position="202"/>
        <end position="224"/>
    </location>
</feature>
<feature type="transmembrane region" description="Helical" evidence="7">
    <location>
        <begin position="42"/>
        <end position="63"/>
    </location>
</feature>
<evidence type="ECO:0000256" key="4">
    <source>
        <dbReference type="ARBA" id="ARBA00022692"/>
    </source>
</evidence>
<feature type="transmembrane region" description="Helical" evidence="7">
    <location>
        <begin position="283"/>
        <end position="306"/>
    </location>
</feature>
<dbReference type="SUPFAM" id="SSF103481">
    <property type="entry name" value="Multidrug resistance efflux transporter EmrE"/>
    <property type="match status" value="1"/>
</dbReference>
<comment type="caution">
    <text evidence="8">The sequence shown here is derived from an EMBL/GenBank/DDBJ whole genome shotgun (WGS) entry which is preliminary data.</text>
</comment>
<evidence type="ECO:0000313" key="8">
    <source>
        <dbReference type="EMBL" id="KAJ8761282.1"/>
    </source>
</evidence>
<dbReference type="GO" id="GO:0016020">
    <property type="term" value="C:membrane"/>
    <property type="evidence" value="ECO:0007669"/>
    <property type="project" value="UniProtKB-SubCell"/>
</dbReference>
<dbReference type="GO" id="GO:0015211">
    <property type="term" value="F:purine nucleoside transmembrane transporter activity"/>
    <property type="evidence" value="ECO:0007669"/>
    <property type="project" value="UniProtKB-UniRule"/>
</dbReference>
<feature type="transmembrane region" description="Helical" evidence="7">
    <location>
        <begin position="114"/>
        <end position="136"/>
    </location>
</feature>
<dbReference type="Pfam" id="PF16913">
    <property type="entry name" value="PUNUT"/>
    <property type="match status" value="1"/>
</dbReference>
<reference evidence="8 9" key="1">
    <citation type="submission" date="2021-09" db="EMBL/GenBank/DDBJ databases">
        <title>Genomic insights and catalytic innovation underlie evolution of tropane alkaloids biosynthesis.</title>
        <authorList>
            <person name="Wang Y.-J."/>
            <person name="Tian T."/>
            <person name="Huang J.-P."/>
            <person name="Huang S.-X."/>
        </authorList>
    </citation>
    <scope>NUCLEOTIDE SEQUENCE [LARGE SCALE GENOMIC DNA]</scope>
    <source>
        <strain evidence="8">KIB-2018</strain>
        <tissue evidence="8">Leaf</tissue>
    </source>
</reference>
<feature type="transmembrane region" description="Helical" evidence="7">
    <location>
        <begin position="169"/>
        <end position="190"/>
    </location>
</feature>
<evidence type="ECO:0000256" key="2">
    <source>
        <dbReference type="ARBA" id="ARBA00006213"/>
    </source>
</evidence>
<keyword evidence="4 7" id="KW-0812">Transmembrane</keyword>
<evidence type="ECO:0000256" key="6">
    <source>
        <dbReference type="ARBA" id="ARBA00023136"/>
    </source>
</evidence>
<keyword evidence="6 7" id="KW-0472">Membrane</keyword>